<feature type="region of interest" description="Disordered" evidence="1">
    <location>
        <begin position="1"/>
        <end position="22"/>
    </location>
</feature>
<dbReference type="PANTHER" id="PTHR43649:SF30">
    <property type="entry name" value="ABC TRANSPORTER SUBSTRATE-BINDING PROTEIN"/>
    <property type="match status" value="1"/>
</dbReference>
<evidence type="ECO:0000256" key="1">
    <source>
        <dbReference type="SAM" id="MobiDB-lite"/>
    </source>
</evidence>
<evidence type="ECO:0000256" key="2">
    <source>
        <dbReference type="SAM" id="SignalP"/>
    </source>
</evidence>
<feature type="compositionally biased region" description="Basic residues" evidence="1">
    <location>
        <begin position="11"/>
        <end position="20"/>
    </location>
</feature>
<organism evidence="3 4">
    <name type="scientific">Actinacidiphila epipremni</name>
    <dbReference type="NCBI Taxonomy" id="2053013"/>
    <lineage>
        <taxon>Bacteria</taxon>
        <taxon>Bacillati</taxon>
        <taxon>Actinomycetota</taxon>
        <taxon>Actinomycetes</taxon>
        <taxon>Kitasatosporales</taxon>
        <taxon>Streptomycetaceae</taxon>
        <taxon>Actinacidiphila</taxon>
    </lineage>
</organism>
<dbReference type="InterPro" id="IPR006059">
    <property type="entry name" value="SBP"/>
</dbReference>
<reference evidence="3 4" key="1">
    <citation type="submission" date="2020-03" db="EMBL/GenBank/DDBJ databases">
        <title>WGS of actinomycetes isolated from Thailand.</title>
        <authorList>
            <person name="Thawai C."/>
        </authorList>
    </citation>
    <scope>NUCLEOTIDE SEQUENCE [LARGE SCALE GENOMIC DNA]</scope>
    <source>
        <strain evidence="3 4">PRB2-1</strain>
    </source>
</reference>
<dbReference type="Gene3D" id="3.40.190.10">
    <property type="entry name" value="Periplasmic binding protein-like II"/>
    <property type="match status" value="1"/>
</dbReference>
<dbReference type="PANTHER" id="PTHR43649">
    <property type="entry name" value="ARABINOSE-BINDING PROTEIN-RELATED"/>
    <property type="match status" value="1"/>
</dbReference>
<evidence type="ECO:0000313" key="4">
    <source>
        <dbReference type="Proteomes" id="UP000734511"/>
    </source>
</evidence>
<name>A0ABX0ZLV0_9ACTN</name>
<feature type="compositionally biased region" description="Low complexity" evidence="1">
    <location>
        <begin position="1"/>
        <end position="10"/>
    </location>
</feature>
<accession>A0ABX0ZLV0</accession>
<keyword evidence="2" id="KW-0732">Signal</keyword>
<sequence>MKTELSSGSRSPRRAPRPRAARTALAATALAAAAALLAGCGASADTTSGSAATSGHAQFTPAAQQAGSQITVWADSTRLPSVQAYQKAHPDVKMKIVTYDGGADGSTYLQTKVQLFDRTGSGWPDVVFGSPTDVTWASAPTKPGAIPFAAPLDQKLVPAATLDGFAKGSLAPCRFNGHTYCLRNDIAQVVLWYNKTLMDQWGYPVPTTWAQYQALGEKVAKEHPGYLVGSVGDTNSQESYFWSSQCPAFQETSPGTLRVALQDPNCTRMASLLDSLISAKAVSTQGFFSQGFAKDSGDKVLMAYGPSWYGQYLFKTAFKTPAKQMAAAAPLTWPGETTAATGNVGGGVWMVSAHSKNLAASTDLATWLTTSDANQAAAPTYPAYVPAAKAWLANPANRDYFAADVSGPFQQAADEVWTGWSNTKFSDATAWSSVVLPALTAGKTLTSTLPAWQSAISNEAKADGYQVTDK</sequence>
<comment type="caution">
    <text evidence="3">The sequence shown here is derived from an EMBL/GenBank/DDBJ whole genome shotgun (WGS) entry which is preliminary data.</text>
</comment>
<protein>
    <submittedName>
        <fullName evidence="3">Extracellular solute-binding protein</fullName>
    </submittedName>
</protein>
<dbReference type="Pfam" id="PF01547">
    <property type="entry name" value="SBP_bac_1"/>
    <property type="match status" value="1"/>
</dbReference>
<dbReference type="InterPro" id="IPR050490">
    <property type="entry name" value="Bact_solute-bd_prot1"/>
</dbReference>
<feature type="signal peptide" evidence="2">
    <location>
        <begin position="1"/>
        <end position="44"/>
    </location>
</feature>
<dbReference type="RefSeq" id="WP_167983618.1">
    <property type="nucleotide sequence ID" value="NZ_JAATEJ010000010.1"/>
</dbReference>
<evidence type="ECO:0000313" key="3">
    <source>
        <dbReference type="EMBL" id="NJP44770.1"/>
    </source>
</evidence>
<gene>
    <name evidence="3" type="ORF">HCN08_15415</name>
</gene>
<dbReference type="SUPFAM" id="SSF53850">
    <property type="entry name" value="Periplasmic binding protein-like II"/>
    <property type="match status" value="1"/>
</dbReference>
<dbReference type="EMBL" id="JAATEJ010000010">
    <property type="protein sequence ID" value="NJP44770.1"/>
    <property type="molecule type" value="Genomic_DNA"/>
</dbReference>
<keyword evidence="4" id="KW-1185">Reference proteome</keyword>
<dbReference type="Proteomes" id="UP000734511">
    <property type="component" value="Unassembled WGS sequence"/>
</dbReference>
<proteinExistence type="predicted"/>
<feature type="chain" id="PRO_5045106707" evidence="2">
    <location>
        <begin position="45"/>
        <end position="470"/>
    </location>
</feature>